<feature type="transmembrane region" description="Helical" evidence="1">
    <location>
        <begin position="82"/>
        <end position="104"/>
    </location>
</feature>
<organism evidence="2 3">
    <name type="scientific">Thiorhodococcus fuscus</name>
    <dbReference type="NCBI Taxonomy" id="527200"/>
    <lineage>
        <taxon>Bacteria</taxon>
        <taxon>Pseudomonadati</taxon>
        <taxon>Pseudomonadota</taxon>
        <taxon>Gammaproteobacteria</taxon>
        <taxon>Chromatiales</taxon>
        <taxon>Chromatiaceae</taxon>
        <taxon>Thiorhodococcus</taxon>
    </lineage>
</organism>
<feature type="transmembrane region" description="Helical" evidence="1">
    <location>
        <begin position="52"/>
        <end position="70"/>
    </location>
</feature>
<dbReference type="InterPro" id="IPR018729">
    <property type="entry name" value="DUF2269_transmembrane"/>
</dbReference>
<proteinExistence type="predicted"/>
<keyword evidence="1" id="KW-0812">Transmembrane</keyword>
<keyword evidence="3" id="KW-1185">Reference proteome</keyword>
<evidence type="ECO:0000256" key="1">
    <source>
        <dbReference type="SAM" id="Phobius"/>
    </source>
</evidence>
<dbReference type="Proteomes" id="UP001597337">
    <property type="component" value="Unassembled WGS sequence"/>
</dbReference>
<evidence type="ECO:0000313" key="3">
    <source>
        <dbReference type="Proteomes" id="UP001597337"/>
    </source>
</evidence>
<gene>
    <name evidence="2" type="ORF">ACFSJC_17870</name>
</gene>
<protein>
    <submittedName>
        <fullName evidence="2">DUF2269 family protein</fullName>
    </submittedName>
</protein>
<dbReference type="RefSeq" id="WP_386028547.1">
    <property type="nucleotide sequence ID" value="NZ_JBHUHX010000052.1"/>
</dbReference>
<keyword evidence="1" id="KW-0472">Membrane</keyword>
<feature type="transmembrane region" description="Helical" evidence="1">
    <location>
        <begin position="129"/>
        <end position="150"/>
    </location>
</feature>
<evidence type="ECO:0000313" key="2">
    <source>
        <dbReference type="EMBL" id="MFD2113719.1"/>
    </source>
</evidence>
<comment type="caution">
    <text evidence="2">The sequence shown here is derived from an EMBL/GenBank/DDBJ whole genome shotgun (WGS) entry which is preliminary data.</text>
</comment>
<sequence length="155" mass="16934">MLYALLKSLHLFGVILLLGNAIVTMIWKMAADRTDDPRLVAFGQRLVTLTDWWFTVGGAAFLMIGGYGAAAVGGLDLFGSTWLIWGQAMLFLSGGLWLGILVPAQIRQARQARVFAVDGDIPASYKRDALSWVVWGIIASIPLIIAIWMMNAKPV</sequence>
<accession>A0ABW4YE48</accession>
<dbReference type="EMBL" id="JBHUHX010000052">
    <property type="protein sequence ID" value="MFD2113719.1"/>
    <property type="molecule type" value="Genomic_DNA"/>
</dbReference>
<name>A0ABW4YE48_9GAMM</name>
<reference evidence="3" key="1">
    <citation type="journal article" date="2019" name="Int. J. Syst. Evol. Microbiol.">
        <title>The Global Catalogue of Microorganisms (GCM) 10K type strain sequencing project: providing services to taxonomists for standard genome sequencing and annotation.</title>
        <authorList>
            <consortium name="The Broad Institute Genomics Platform"/>
            <consortium name="The Broad Institute Genome Sequencing Center for Infectious Disease"/>
            <person name="Wu L."/>
            <person name="Ma J."/>
        </authorList>
    </citation>
    <scope>NUCLEOTIDE SEQUENCE [LARGE SCALE GENOMIC DNA]</scope>
    <source>
        <strain evidence="3">KACC 12597</strain>
    </source>
</reference>
<feature type="transmembrane region" description="Helical" evidence="1">
    <location>
        <begin position="12"/>
        <end position="31"/>
    </location>
</feature>
<dbReference type="Pfam" id="PF10027">
    <property type="entry name" value="DUF2269"/>
    <property type="match status" value="1"/>
</dbReference>
<keyword evidence="1" id="KW-1133">Transmembrane helix</keyword>